<dbReference type="AlphaFoldDB" id="A0A061FLQ5"/>
<evidence type="ECO:0000313" key="2">
    <source>
        <dbReference type="Proteomes" id="UP000026915"/>
    </source>
</evidence>
<name>A0A061FLQ5_THECC</name>
<dbReference type="EMBL" id="CM001888">
    <property type="protein sequence ID" value="EOY18026.1"/>
    <property type="molecule type" value="Genomic_DNA"/>
</dbReference>
<accession>A0A061FLQ5</accession>
<proteinExistence type="predicted"/>
<dbReference type="HOGENOM" id="CLU_3128133_0_0_1"/>
<dbReference type="Proteomes" id="UP000026915">
    <property type="component" value="Chromosome 10"/>
</dbReference>
<sequence>MPFSFCYVCCQILCKGQEFPRCQIKTDSAEYVFLAKFSFRLLGIFQFNCF</sequence>
<gene>
    <name evidence="1" type="ORF">TCM_042694</name>
</gene>
<reference evidence="1 2" key="1">
    <citation type="journal article" date="2013" name="Genome Biol.">
        <title>The genome sequence of the most widely cultivated cacao type and its use to identify candidate genes regulating pod color.</title>
        <authorList>
            <person name="Motamayor J.C."/>
            <person name="Mockaitis K."/>
            <person name="Schmutz J."/>
            <person name="Haiminen N."/>
            <person name="Iii D.L."/>
            <person name="Cornejo O."/>
            <person name="Findley S.D."/>
            <person name="Zheng P."/>
            <person name="Utro F."/>
            <person name="Royaert S."/>
            <person name="Saski C."/>
            <person name="Jenkins J."/>
            <person name="Podicheti R."/>
            <person name="Zhao M."/>
            <person name="Scheffler B.E."/>
            <person name="Stack J.C."/>
            <person name="Feltus F.A."/>
            <person name="Mustiga G.M."/>
            <person name="Amores F."/>
            <person name="Phillips W."/>
            <person name="Marelli J.P."/>
            <person name="May G.D."/>
            <person name="Shapiro H."/>
            <person name="Ma J."/>
            <person name="Bustamante C.D."/>
            <person name="Schnell R.J."/>
            <person name="Main D."/>
            <person name="Gilbert D."/>
            <person name="Parida L."/>
            <person name="Kuhn D.N."/>
        </authorList>
    </citation>
    <scope>NUCLEOTIDE SEQUENCE [LARGE SCALE GENOMIC DNA]</scope>
    <source>
        <strain evidence="2">cv. Matina 1-6</strain>
    </source>
</reference>
<dbReference type="Gramene" id="EOY18026">
    <property type="protein sequence ID" value="EOY18026"/>
    <property type="gene ID" value="TCM_042694"/>
</dbReference>
<organism evidence="1 2">
    <name type="scientific">Theobroma cacao</name>
    <name type="common">Cacao</name>
    <name type="synonym">Cocoa</name>
    <dbReference type="NCBI Taxonomy" id="3641"/>
    <lineage>
        <taxon>Eukaryota</taxon>
        <taxon>Viridiplantae</taxon>
        <taxon>Streptophyta</taxon>
        <taxon>Embryophyta</taxon>
        <taxon>Tracheophyta</taxon>
        <taxon>Spermatophyta</taxon>
        <taxon>Magnoliopsida</taxon>
        <taxon>eudicotyledons</taxon>
        <taxon>Gunneridae</taxon>
        <taxon>Pentapetalae</taxon>
        <taxon>rosids</taxon>
        <taxon>malvids</taxon>
        <taxon>Malvales</taxon>
        <taxon>Malvaceae</taxon>
        <taxon>Byttnerioideae</taxon>
        <taxon>Theobroma</taxon>
    </lineage>
</organism>
<evidence type="ECO:0000313" key="1">
    <source>
        <dbReference type="EMBL" id="EOY18026.1"/>
    </source>
</evidence>
<dbReference type="InParanoid" id="A0A061FLQ5"/>
<protein>
    <submittedName>
        <fullName evidence="1">Uncharacterized protein</fullName>
    </submittedName>
</protein>
<keyword evidence="2" id="KW-1185">Reference proteome</keyword>